<dbReference type="InterPro" id="IPR002908">
    <property type="entry name" value="Frataxin/CyaY"/>
</dbReference>
<protein>
    <submittedName>
        <fullName evidence="4">CyaY protein</fullName>
    </submittedName>
</protein>
<gene>
    <name evidence="3" type="ORF">MFU01_59850</name>
    <name evidence="4" type="ORF">SAMN05443572_10266</name>
</gene>
<dbReference type="OrthoDB" id="285675at2"/>
<dbReference type="Proteomes" id="UP000183760">
    <property type="component" value="Unassembled WGS sequence"/>
</dbReference>
<dbReference type="RefSeq" id="WP_074950251.1">
    <property type="nucleotide sequence ID" value="NZ_BJXR01000043.1"/>
</dbReference>
<dbReference type="STRING" id="1334629.MFUL124B02_31635"/>
<dbReference type="Gene3D" id="3.30.920.10">
    <property type="entry name" value="Frataxin/CyaY"/>
    <property type="match status" value="1"/>
</dbReference>
<keyword evidence="5" id="KW-1185">Reference proteome</keyword>
<evidence type="ECO:0000256" key="2">
    <source>
        <dbReference type="ARBA" id="ARBA00023004"/>
    </source>
</evidence>
<comment type="similarity">
    <text evidence="1">Belongs to the frataxin family.</text>
</comment>
<dbReference type="EMBL" id="BJXR01000043">
    <property type="protein sequence ID" value="GEN10948.1"/>
    <property type="molecule type" value="Genomic_DNA"/>
</dbReference>
<dbReference type="InterPro" id="IPR036524">
    <property type="entry name" value="Frataxin/CyaY_sf"/>
</dbReference>
<name>A0A511TCS6_MYXFU</name>
<dbReference type="SUPFAM" id="SSF55387">
    <property type="entry name" value="Frataxin/Nqo15-like"/>
    <property type="match status" value="1"/>
</dbReference>
<dbReference type="Pfam" id="PF01491">
    <property type="entry name" value="Frataxin_Cyay"/>
    <property type="match status" value="1"/>
</dbReference>
<keyword evidence="2" id="KW-0408">Iron</keyword>
<dbReference type="AlphaFoldDB" id="A0A511TCS6"/>
<evidence type="ECO:0000313" key="4">
    <source>
        <dbReference type="EMBL" id="SET37761.1"/>
    </source>
</evidence>
<comment type="caution">
    <text evidence="3">The sequence shown here is derived from an EMBL/GenBank/DDBJ whole genome shotgun (WGS) entry which is preliminary data.</text>
</comment>
<reference evidence="3 6" key="2">
    <citation type="submission" date="2019-07" db="EMBL/GenBank/DDBJ databases">
        <title>Whole genome shotgun sequence of Myxococcus fulvus NBRC 100333.</title>
        <authorList>
            <person name="Hosoyama A."/>
            <person name="Uohara A."/>
            <person name="Ohji S."/>
            <person name="Ichikawa N."/>
        </authorList>
    </citation>
    <scope>NUCLEOTIDE SEQUENCE [LARGE SCALE GENOMIC DNA]</scope>
    <source>
        <strain evidence="3 6">NBRC 100333</strain>
    </source>
</reference>
<dbReference type="EMBL" id="FOIB01000002">
    <property type="protein sequence ID" value="SET37761.1"/>
    <property type="molecule type" value="Genomic_DNA"/>
</dbReference>
<reference evidence="4 5" key="1">
    <citation type="submission" date="2016-10" db="EMBL/GenBank/DDBJ databases">
        <authorList>
            <person name="Varghese N."/>
            <person name="Submissions S."/>
        </authorList>
    </citation>
    <scope>NUCLEOTIDE SEQUENCE [LARGE SCALE GENOMIC DNA]</scope>
    <source>
        <strain evidence="4 5">DSM 16525</strain>
    </source>
</reference>
<dbReference type="GO" id="GO:0005737">
    <property type="term" value="C:cytoplasm"/>
    <property type="evidence" value="ECO:0007669"/>
    <property type="project" value="UniProtKB-ARBA"/>
</dbReference>
<dbReference type="SMART" id="SM01219">
    <property type="entry name" value="Frataxin_Cyay"/>
    <property type="match status" value="1"/>
</dbReference>
<evidence type="ECO:0000313" key="6">
    <source>
        <dbReference type="Proteomes" id="UP000321514"/>
    </source>
</evidence>
<accession>A0A511TCS6</accession>
<organism evidence="3 6">
    <name type="scientific">Myxococcus fulvus</name>
    <dbReference type="NCBI Taxonomy" id="33"/>
    <lineage>
        <taxon>Bacteria</taxon>
        <taxon>Pseudomonadati</taxon>
        <taxon>Myxococcota</taxon>
        <taxon>Myxococcia</taxon>
        <taxon>Myxococcales</taxon>
        <taxon>Cystobacterineae</taxon>
        <taxon>Myxococcaceae</taxon>
        <taxon>Myxococcus</taxon>
    </lineage>
</organism>
<evidence type="ECO:0000313" key="3">
    <source>
        <dbReference type="EMBL" id="GEN10948.1"/>
    </source>
</evidence>
<evidence type="ECO:0000313" key="5">
    <source>
        <dbReference type="Proteomes" id="UP000183760"/>
    </source>
</evidence>
<dbReference type="Proteomes" id="UP000321514">
    <property type="component" value="Unassembled WGS sequence"/>
</dbReference>
<dbReference type="PROSITE" id="PS50810">
    <property type="entry name" value="FRATAXIN_2"/>
    <property type="match status" value="1"/>
</dbReference>
<evidence type="ECO:0000256" key="1">
    <source>
        <dbReference type="ARBA" id="ARBA00008183"/>
    </source>
</evidence>
<sequence>MMDEARYNQLVAAVFKRMLAAADAIDPDVLEAESTGDMLTLTARSREKCIVNTQRAVKQIWVAGQGQGIHFGYDEATGTWLDDKGRGLELFRFVAEVVHHISDVDFVYPS</sequence>
<proteinExistence type="inferred from homology"/>
<dbReference type="NCBIfam" id="TIGR03421">
    <property type="entry name" value="FeS_CyaY"/>
    <property type="match status" value="1"/>
</dbReference>
<dbReference type="GO" id="GO:0008199">
    <property type="term" value="F:ferric iron binding"/>
    <property type="evidence" value="ECO:0007669"/>
    <property type="project" value="InterPro"/>
</dbReference>
<dbReference type="GO" id="GO:0016226">
    <property type="term" value="P:iron-sulfur cluster assembly"/>
    <property type="evidence" value="ECO:0007669"/>
    <property type="project" value="InterPro"/>
</dbReference>